<dbReference type="EMBL" id="CAJNOC010000035">
    <property type="protein sequence ID" value="CAF0708667.1"/>
    <property type="molecule type" value="Genomic_DNA"/>
</dbReference>
<dbReference type="OrthoDB" id="5835618at2759"/>
<evidence type="ECO:0008006" key="3">
    <source>
        <dbReference type="Google" id="ProtNLM"/>
    </source>
</evidence>
<comment type="caution">
    <text evidence="1">The sequence shown here is derived from an EMBL/GenBank/DDBJ whole genome shotgun (WGS) entry which is preliminary data.</text>
</comment>
<keyword evidence="2" id="KW-1185">Reference proteome</keyword>
<evidence type="ECO:0000313" key="2">
    <source>
        <dbReference type="Proteomes" id="UP000663879"/>
    </source>
</evidence>
<proteinExistence type="predicted"/>
<dbReference type="PANTHER" id="PTHR15889">
    <property type="entry name" value="MITOCHONDRIAL RIBOSOMAL PROTEIN L37"/>
    <property type="match status" value="1"/>
</dbReference>
<dbReference type="Proteomes" id="UP000663879">
    <property type="component" value="Unassembled WGS sequence"/>
</dbReference>
<protein>
    <recommendedName>
        <fullName evidence="3">39S ribosomal protein L37, mitochondrial</fullName>
    </recommendedName>
</protein>
<dbReference type="AlphaFoldDB" id="A0A813M7K6"/>
<gene>
    <name evidence="1" type="ORF">OXX778_LOCUS651</name>
</gene>
<sequence>MVTKIQIAGKLKFYSKPYGRQWKWRYQVHGHMVEPKLRVPKGLENTKIIDPLHPELLPKQELPKWIPPRRHPVLESFFPQPTIKDNPNYHETSIKMFDNSVKLHAGIDQVCLLTKSQPVKGIPLSVKNSIKNEDLSSQDEMVKNYLRQALAFNPARDPCPPLKIPNDPKFIIGKQYGTPHQKQMFILLSNLIRLSNANIFQKNPTSILTREVMENCNLETILNRGGDLISVNQNLNFVILGKNSLPQIASNDDIEKTRDYKFINMYPIFPTIDLKEQFVYDLNKPNLIDNRSNINNKLIHTVINLNDDSFTNEQDISRLVMMTFGTAYAQANLLKLKTNQDGALQSPLVVNGVSVTNQRFNYVTFQLNTLNLKDNNGVKNLVYYDDDSQNEIYLNRPTLDKLPYPTQKNIQRLALRNLQYNPSVFEKFMAYFTYGSKV</sequence>
<dbReference type="GO" id="GO:0005739">
    <property type="term" value="C:mitochondrion"/>
    <property type="evidence" value="ECO:0007669"/>
    <property type="project" value="TreeGrafter"/>
</dbReference>
<reference evidence="1" key="1">
    <citation type="submission" date="2021-02" db="EMBL/GenBank/DDBJ databases">
        <authorList>
            <person name="Nowell W R."/>
        </authorList>
    </citation>
    <scope>NUCLEOTIDE SEQUENCE</scope>
    <source>
        <strain evidence="1">Ploen Becks lab</strain>
    </source>
</reference>
<dbReference type="InterPro" id="IPR052482">
    <property type="entry name" value="mtLSU_mL37"/>
</dbReference>
<organism evidence="1 2">
    <name type="scientific">Brachionus calyciflorus</name>
    <dbReference type="NCBI Taxonomy" id="104777"/>
    <lineage>
        <taxon>Eukaryota</taxon>
        <taxon>Metazoa</taxon>
        <taxon>Spiralia</taxon>
        <taxon>Gnathifera</taxon>
        <taxon>Rotifera</taxon>
        <taxon>Eurotatoria</taxon>
        <taxon>Monogononta</taxon>
        <taxon>Pseudotrocha</taxon>
        <taxon>Ploima</taxon>
        <taxon>Brachionidae</taxon>
        <taxon>Brachionus</taxon>
    </lineage>
</organism>
<accession>A0A813M7K6</accession>
<dbReference type="PANTHER" id="PTHR15889:SF2">
    <property type="entry name" value="LARGE RIBOSOMAL SUBUNIT PROTEIN ML37"/>
    <property type="match status" value="1"/>
</dbReference>
<evidence type="ECO:0000313" key="1">
    <source>
        <dbReference type="EMBL" id="CAF0708667.1"/>
    </source>
</evidence>
<name>A0A813M7K6_9BILA</name>